<gene>
    <name evidence="2" type="ORF">PACLA_8A061940</name>
</gene>
<dbReference type="SUPFAM" id="SSF53335">
    <property type="entry name" value="S-adenosyl-L-methionine-dependent methyltransferases"/>
    <property type="match status" value="1"/>
</dbReference>
<feature type="compositionally biased region" description="Basic and acidic residues" evidence="1">
    <location>
        <begin position="179"/>
        <end position="191"/>
    </location>
</feature>
<protein>
    <submittedName>
        <fullName evidence="2">Uncharacterized protein</fullName>
    </submittedName>
</protein>
<feature type="non-terminal residue" evidence="2">
    <location>
        <position position="749"/>
    </location>
</feature>
<feature type="region of interest" description="Disordered" evidence="1">
    <location>
        <begin position="126"/>
        <end position="191"/>
    </location>
</feature>
<organism evidence="2 3">
    <name type="scientific">Paramuricea clavata</name>
    <name type="common">Red gorgonian</name>
    <name type="synonym">Violescent sea-whip</name>
    <dbReference type="NCBI Taxonomy" id="317549"/>
    <lineage>
        <taxon>Eukaryota</taxon>
        <taxon>Metazoa</taxon>
        <taxon>Cnidaria</taxon>
        <taxon>Anthozoa</taxon>
        <taxon>Octocorallia</taxon>
        <taxon>Malacalcyonacea</taxon>
        <taxon>Plexauridae</taxon>
        <taxon>Paramuricea</taxon>
    </lineage>
</organism>
<comment type="caution">
    <text evidence="2">The sequence shown here is derived from an EMBL/GenBank/DDBJ whole genome shotgun (WGS) entry which is preliminary data.</text>
</comment>
<sequence length="749" mass="84846">MSQSKRSNAGSSERADNMKWSFRQEETGKLCVSRTNGRLVCNGKNVEDIKPSATKTDTLKVKFCSVDRGFALNICRFDFTANEESRYFEPYIKSTERFDECFKEFPKEGIVKTSLSDLVGDVEFEAPDSPVDLTNPTTEGPEGEASNLVMESLSTYERPAKRPAPKEIPDVDPLPPEVSKQKSVETLKDPQEDDKGFLDAVKKQFLLQEDPYHVKVASLVEPRDDFLIRPLDLMFVGKLKVEIRERCSTFVKPLIAMVSDVTRKEDFSLAKLEDGKYTLEVIGGNHRREAFIQLQQEGQLDNDSIKVQLFTEMSQKQALRLAQLHNREDSFHHDLSTSDKVKLCRNLLLKEFANKKSASWRNLCSVIIGETETMLSNVLFVASELDDNVYNAVLELMKQYGALKLKGQKASKKAVKDNDKNKTLKVSFPYTKLKCLRGDLKMDELLQMLHNVISGDISLQDMEKELGRLKEMRALQNYFVKNTNCSSWREAKEKYPKYTSEEVLQGFRGEITRGVAKQRFQSFVQRAVGYGCRLPAAEHNSLVTLIELDCLEELNPSIMPEKLPNFKGADLVFVDIPKKWSLEDLIKFLRMIKSLNYANNVEQTRFILFPSTSAEAVMLFQLQMAADPLERANVLDWKLAYYQKPSEINADHCKLNSVVLPFVLCCGPPNMATTNMFIVESSEPIVKEKDTGIVHSRQKPTKLYEELISIFNKDKSLHILDCCGGAGSCALACNALGLKCIVIEKSPIK</sequence>
<dbReference type="OrthoDB" id="5988789at2759"/>
<reference evidence="2" key="1">
    <citation type="submission" date="2020-04" db="EMBL/GenBank/DDBJ databases">
        <authorList>
            <person name="Alioto T."/>
            <person name="Alioto T."/>
            <person name="Gomez Garrido J."/>
        </authorList>
    </citation>
    <scope>NUCLEOTIDE SEQUENCE</scope>
    <source>
        <strain evidence="2">A484AB</strain>
    </source>
</reference>
<dbReference type="Proteomes" id="UP001152795">
    <property type="component" value="Unassembled WGS sequence"/>
</dbReference>
<name>A0A7D9HTV3_PARCT</name>
<evidence type="ECO:0000256" key="1">
    <source>
        <dbReference type="SAM" id="MobiDB-lite"/>
    </source>
</evidence>
<dbReference type="Gene3D" id="3.40.50.150">
    <property type="entry name" value="Vaccinia Virus protein VP39"/>
    <property type="match status" value="1"/>
</dbReference>
<keyword evidence="3" id="KW-1185">Reference proteome</keyword>
<evidence type="ECO:0000313" key="3">
    <source>
        <dbReference type="Proteomes" id="UP001152795"/>
    </source>
</evidence>
<dbReference type="EMBL" id="CACRXK020001924">
    <property type="protein sequence ID" value="CAB3991831.1"/>
    <property type="molecule type" value="Genomic_DNA"/>
</dbReference>
<evidence type="ECO:0000313" key="2">
    <source>
        <dbReference type="EMBL" id="CAB3991831.1"/>
    </source>
</evidence>
<accession>A0A7D9HTV3</accession>
<dbReference type="AlphaFoldDB" id="A0A7D9HTV3"/>
<feature type="compositionally biased region" description="Basic and acidic residues" evidence="1">
    <location>
        <begin position="158"/>
        <end position="169"/>
    </location>
</feature>
<dbReference type="InterPro" id="IPR029063">
    <property type="entry name" value="SAM-dependent_MTases_sf"/>
</dbReference>
<proteinExistence type="predicted"/>